<proteinExistence type="predicted"/>
<evidence type="ECO:0000313" key="2">
    <source>
        <dbReference type="Proteomes" id="UP000010478"/>
    </source>
</evidence>
<dbReference type="InterPro" id="IPR011518">
    <property type="entry name" value="Transposase_36"/>
</dbReference>
<dbReference type="HOGENOM" id="CLU_024793_0_0_3"/>
<dbReference type="Proteomes" id="UP000010478">
    <property type="component" value="Chromosome"/>
</dbReference>
<dbReference type="PATRIC" id="fig|179408.3.peg.1290"/>
<dbReference type="NCBIfam" id="NF033519">
    <property type="entry name" value="transpos_ISAzo13"/>
    <property type="match status" value="1"/>
</dbReference>
<dbReference type="eggNOG" id="COG3335">
    <property type="taxonomic scope" value="Bacteria"/>
</dbReference>
<keyword evidence="2" id="KW-1185">Reference proteome</keyword>
<protein>
    <submittedName>
        <fullName evidence="1">Rhodopirellula transposase family protein</fullName>
    </submittedName>
</protein>
<name>K9VEF8_9CYAN</name>
<dbReference type="EMBL" id="CP003614">
    <property type="protein sequence ID" value="AFZ05610.1"/>
    <property type="molecule type" value="Genomic_DNA"/>
</dbReference>
<organism evidence="1 2">
    <name type="scientific">Phormidium nigroviride PCC 7112</name>
    <dbReference type="NCBI Taxonomy" id="179408"/>
    <lineage>
        <taxon>Bacteria</taxon>
        <taxon>Bacillati</taxon>
        <taxon>Cyanobacteriota</taxon>
        <taxon>Cyanophyceae</taxon>
        <taxon>Oscillatoriophycideae</taxon>
        <taxon>Oscillatoriales</taxon>
        <taxon>Oscillatoriaceae</taxon>
        <taxon>Phormidium</taxon>
    </lineage>
</organism>
<accession>K9VEF8</accession>
<gene>
    <name evidence="1" type="ORF">Osc7112_1054</name>
</gene>
<dbReference type="KEGG" id="oni:Osc7112_1054"/>
<sequence length="407" mass="46273">MFYSSSIESEMKKFYKSLSEKDKRRYAAVESQKLGRGGISYIVRLLGCSRNTIVQGLEDLKKMDEHTVNNLRIRKKGGGRKSILSTQSGIDAAFLEVLKFQTAGDPMNELIKWTNLTHKEIALGLKKAGFIVSLPIVSQLLKKHGYVKRKAQKKQTIGINKNRNAQFENIAILDTQYREAGNPIISFDTKKKEVLGNLYRPGTLYTTEPLITLDHDFWSLGCGKVIPHGIYDCQKNRGYVTLGNSKDTSEFACESIKNWWNNYGKAAYPNANSILAKCDGGGSNNANHYIFKQDLQKLVDEIGIEIRIAHYPPYTSKYNPIEHRLFPHITRACQGVIFTSLNLVKNLMEKTHTNQGLCVVVNVVDKIYEIGRKVSDDFKKNLKIVFDEYLPKWNYRAVPQITKQSSY</sequence>
<reference evidence="1 2" key="1">
    <citation type="submission" date="2012-05" db="EMBL/GenBank/DDBJ databases">
        <title>Finished chromosome of genome of Oscillatoria sp. PCC 7112.</title>
        <authorList>
            <consortium name="US DOE Joint Genome Institute"/>
            <person name="Gugger M."/>
            <person name="Coursin T."/>
            <person name="Rippka R."/>
            <person name="Tandeau De Marsac N."/>
            <person name="Huntemann M."/>
            <person name="Wei C.-L."/>
            <person name="Han J."/>
            <person name="Detter J.C."/>
            <person name="Han C."/>
            <person name="Tapia R."/>
            <person name="Davenport K."/>
            <person name="Daligault H."/>
            <person name="Erkkila T."/>
            <person name="Gu W."/>
            <person name="Munk A.C.C."/>
            <person name="Teshima H."/>
            <person name="Xu Y."/>
            <person name="Chain P."/>
            <person name="Chen A."/>
            <person name="Krypides N."/>
            <person name="Mavromatis K."/>
            <person name="Markowitz V."/>
            <person name="Szeto E."/>
            <person name="Ivanova N."/>
            <person name="Mikhailova N."/>
            <person name="Ovchinnikova G."/>
            <person name="Pagani I."/>
            <person name="Pati A."/>
            <person name="Goodwin L."/>
            <person name="Peters L."/>
            <person name="Pitluck S."/>
            <person name="Woyke T."/>
            <person name="Kerfeld C."/>
        </authorList>
    </citation>
    <scope>NUCLEOTIDE SEQUENCE [LARGE SCALE GENOMIC DNA]</scope>
    <source>
        <strain evidence="1 2">PCC 7112</strain>
    </source>
</reference>
<dbReference type="AlphaFoldDB" id="K9VEF8"/>
<dbReference type="Pfam" id="PF07592">
    <property type="entry name" value="DDE_Tnp_ISAZ013"/>
    <property type="match status" value="1"/>
</dbReference>
<evidence type="ECO:0000313" key="1">
    <source>
        <dbReference type="EMBL" id="AFZ05610.1"/>
    </source>
</evidence>